<evidence type="ECO:0000259" key="5">
    <source>
        <dbReference type="Pfam" id="PF16203"/>
    </source>
</evidence>
<dbReference type="AlphaFoldDB" id="X1HYE3"/>
<comment type="caution">
    <text evidence="6">The sequence shown here is derived from an EMBL/GenBank/DDBJ whole genome shotgun (WGS) entry which is preliminary data.</text>
</comment>
<proteinExistence type="predicted"/>
<feature type="non-terminal residue" evidence="6">
    <location>
        <position position="1"/>
    </location>
</feature>
<dbReference type="Pfam" id="PF16203">
    <property type="entry name" value="ERCC3_RAD25_C"/>
    <property type="match status" value="1"/>
</dbReference>
<dbReference type="SUPFAM" id="SSF52540">
    <property type="entry name" value="P-loop containing nucleoside triphosphate hydrolases"/>
    <property type="match status" value="1"/>
</dbReference>
<evidence type="ECO:0000313" key="6">
    <source>
        <dbReference type="EMBL" id="GAH62085.1"/>
    </source>
</evidence>
<accession>X1HYE3</accession>
<dbReference type="GO" id="GO:0005524">
    <property type="term" value="F:ATP binding"/>
    <property type="evidence" value="ECO:0007669"/>
    <property type="project" value="UniProtKB-KW"/>
</dbReference>
<dbReference type="InterPro" id="IPR032438">
    <property type="entry name" value="ERCC3_RAD25_C"/>
</dbReference>
<organism evidence="6">
    <name type="scientific">marine sediment metagenome</name>
    <dbReference type="NCBI Taxonomy" id="412755"/>
    <lineage>
        <taxon>unclassified sequences</taxon>
        <taxon>metagenomes</taxon>
        <taxon>ecological metagenomes</taxon>
    </lineage>
</organism>
<keyword evidence="3" id="KW-0347">Helicase</keyword>
<dbReference type="InterPro" id="IPR027417">
    <property type="entry name" value="P-loop_NTPase"/>
</dbReference>
<reference evidence="6" key="1">
    <citation type="journal article" date="2014" name="Front. Microbiol.">
        <title>High frequency of phylogenetically diverse reductive dehalogenase-homologous genes in deep subseafloor sedimentary metagenomes.</title>
        <authorList>
            <person name="Kawai M."/>
            <person name="Futagami T."/>
            <person name="Toyoda A."/>
            <person name="Takaki Y."/>
            <person name="Nishi S."/>
            <person name="Hori S."/>
            <person name="Arai W."/>
            <person name="Tsubouchi T."/>
            <person name="Morono Y."/>
            <person name="Uchiyama I."/>
            <person name="Ito T."/>
            <person name="Fujiyama A."/>
            <person name="Inagaki F."/>
            <person name="Takami H."/>
        </authorList>
    </citation>
    <scope>NUCLEOTIDE SEQUENCE</scope>
    <source>
        <strain evidence="6">Expedition CK06-06</strain>
    </source>
</reference>
<name>X1HYE3_9ZZZZ</name>
<dbReference type="PANTHER" id="PTHR11274">
    <property type="entry name" value="RAD25/XP-B DNA REPAIR HELICASE"/>
    <property type="match status" value="1"/>
</dbReference>
<evidence type="ECO:0000256" key="2">
    <source>
        <dbReference type="ARBA" id="ARBA00022801"/>
    </source>
</evidence>
<gene>
    <name evidence="6" type="ORF">S03H2_53668</name>
</gene>
<sequence>PDANVAIQISGTFGSRQEEAQRLGRILRPKKGENMAYFYTLVSEETSEEEFSKKRQLFLTEQGYQYFVITPDRVLDGGLGSPRVD</sequence>
<protein>
    <recommendedName>
        <fullName evidence="5">ERCC3/RAD25/XPB helicase C-terminal domain-containing protein</fullName>
    </recommendedName>
</protein>
<keyword evidence="2" id="KW-0378">Hydrolase</keyword>
<evidence type="ECO:0000256" key="4">
    <source>
        <dbReference type="ARBA" id="ARBA00022840"/>
    </source>
</evidence>
<dbReference type="EMBL" id="BARU01034163">
    <property type="protein sequence ID" value="GAH62085.1"/>
    <property type="molecule type" value="Genomic_DNA"/>
</dbReference>
<feature type="domain" description="ERCC3/RAD25/XPB helicase C-terminal" evidence="5">
    <location>
        <begin position="1"/>
        <end position="71"/>
    </location>
</feature>
<evidence type="ECO:0000256" key="1">
    <source>
        <dbReference type="ARBA" id="ARBA00022741"/>
    </source>
</evidence>
<evidence type="ECO:0000256" key="3">
    <source>
        <dbReference type="ARBA" id="ARBA00022806"/>
    </source>
</evidence>
<dbReference type="PANTHER" id="PTHR11274:SF0">
    <property type="entry name" value="GENERAL TRANSCRIPTION AND DNA REPAIR FACTOR IIH HELICASE SUBUNIT XPB"/>
    <property type="match status" value="1"/>
</dbReference>
<dbReference type="Gene3D" id="3.40.50.300">
    <property type="entry name" value="P-loop containing nucleotide triphosphate hydrolases"/>
    <property type="match status" value="1"/>
</dbReference>
<keyword evidence="1" id="KW-0547">Nucleotide-binding</keyword>
<dbReference type="InterPro" id="IPR050615">
    <property type="entry name" value="ATP-dep_DNA_Helicase"/>
</dbReference>
<keyword evidence="4" id="KW-0067">ATP-binding</keyword>
<dbReference type="GO" id="GO:0004386">
    <property type="term" value="F:helicase activity"/>
    <property type="evidence" value="ECO:0007669"/>
    <property type="project" value="UniProtKB-KW"/>
</dbReference>
<dbReference type="GO" id="GO:0016787">
    <property type="term" value="F:hydrolase activity"/>
    <property type="evidence" value="ECO:0007669"/>
    <property type="project" value="UniProtKB-KW"/>
</dbReference>